<feature type="transmembrane region" description="Helical" evidence="2">
    <location>
        <begin position="447"/>
        <end position="471"/>
    </location>
</feature>
<organism evidence="3 4">
    <name type="scientific">Pleuronectes platessa</name>
    <name type="common">European plaice</name>
    <dbReference type="NCBI Taxonomy" id="8262"/>
    <lineage>
        <taxon>Eukaryota</taxon>
        <taxon>Metazoa</taxon>
        <taxon>Chordata</taxon>
        <taxon>Craniata</taxon>
        <taxon>Vertebrata</taxon>
        <taxon>Euteleostomi</taxon>
        <taxon>Actinopterygii</taxon>
        <taxon>Neopterygii</taxon>
        <taxon>Teleostei</taxon>
        <taxon>Neoteleostei</taxon>
        <taxon>Acanthomorphata</taxon>
        <taxon>Carangaria</taxon>
        <taxon>Pleuronectiformes</taxon>
        <taxon>Pleuronectoidei</taxon>
        <taxon>Pleuronectidae</taxon>
        <taxon>Pleuronectes</taxon>
    </lineage>
</organism>
<keyword evidence="4" id="KW-1185">Reference proteome</keyword>
<evidence type="ECO:0000313" key="4">
    <source>
        <dbReference type="Proteomes" id="UP001153269"/>
    </source>
</evidence>
<comment type="caution">
    <text evidence="3">The sequence shown here is derived from an EMBL/GenBank/DDBJ whole genome shotgun (WGS) entry which is preliminary data.</text>
</comment>
<proteinExistence type="predicted"/>
<feature type="region of interest" description="Disordered" evidence="1">
    <location>
        <begin position="1433"/>
        <end position="1471"/>
    </location>
</feature>
<keyword evidence="2" id="KW-0812">Transmembrane</keyword>
<feature type="compositionally biased region" description="Basic and acidic residues" evidence="1">
    <location>
        <begin position="1726"/>
        <end position="1748"/>
    </location>
</feature>
<feature type="compositionally biased region" description="Polar residues" evidence="1">
    <location>
        <begin position="1433"/>
        <end position="1460"/>
    </location>
</feature>
<feature type="region of interest" description="Disordered" evidence="1">
    <location>
        <begin position="1705"/>
        <end position="1759"/>
    </location>
</feature>
<evidence type="ECO:0000313" key="3">
    <source>
        <dbReference type="EMBL" id="CAB1427042.1"/>
    </source>
</evidence>
<dbReference type="Proteomes" id="UP001153269">
    <property type="component" value="Unassembled WGS sequence"/>
</dbReference>
<dbReference type="EMBL" id="CADEAL010000937">
    <property type="protein sequence ID" value="CAB1427042.1"/>
    <property type="molecule type" value="Genomic_DNA"/>
</dbReference>
<dbReference type="SMART" id="SM01411">
    <property type="entry name" value="Ephrin_rec_like"/>
    <property type="match status" value="1"/>
</dbReference>
<evidence type="ECO:0000256" key="2">
    <source>
        <dbReference type="SAM" id="Phobius"/>
    </source>
</evidence>
<dbReference type="PANTHER" id="PTHR47236">
    <property type="entry name" value="GENE, 32742-RELATED-RELATED"/>
    <property type="match status" value="1"/>
</dbReference>
<gene>
    <name evidence="3" type="ORF">PLEPLA_LOCUS14980</name>
</gene>
<keyword evidence="2" id="KW-0472">Membrane</keyword>
<protein>
    <submittedName>
        <fullName evidence="3">Uncharacterized protein</fullName>
    </submittedName>
</protein>
<reference evidence="3" key="1">
    <citation type="submission" date="2020-03" db="EMBL/GenBank/DDBJ databases">
        <authorList>
            <person name="Weist P."/>
        </authorList>
    </citation>
    <scope>NUCLEOTIDE SEQUENCE</scope>
</reference>
<name>A0A9N7UAH0_PLEPL</name>
<feature type="compositionally biased region" description="Polar residues" evidence="1">
    <location>
        <begin position="295"/>
        <end position="307"/>
    </location>
</feature>
<accession>A0A9N7UAH0</accession>
<keyword evidence="2" id="KW-1133">Transmembrane helix</keyword>
<sequence length="1759" mass="194852">MFASALQTLTHGNNFSQHNQERPCKPGFYCPMESSTALPCPKGTYGPTADAVSVDSCLQCPPHHYCPRPGLSTSLLCGPVAQQPLSGQDTCICPGEGQSFQTSDGRCQCTIGYQPTNNRGACVHKLYDVCRDGKTRTQYGDCMNRHQWSLHCRQQVCTSAEDYQGYDGELGLCVCREPPGRAACGGLCRSRPATELQLRCQSSRDMELVWSYDSKVQVSAVSGSVLQMAFKQWDSQGTLQCNSRLDSLRPVYIVLTTDAGFLGLLSGLPEEVQRLFPVSTQRDPGSSAEEDFLQEDTTGGEINSSRTRVNKRDMKEEVKGVTGVLNPTTCLQLGDIILFTVDTGHYPLYDLDSLYNTNSGFDWGAFRQLKEELTLSWTPPSFFSVVFNQPGVYVFTLSSHQHKHMYVRVMPAGAQCYEPGPFFPTIPRHVTRVGISRRRNLLLRPDWLATGGLLFGAVVILCLCVTVLILFREYGWPEKKPIRARYRLLQLAYHMDDYSSKGSRVISLRKIHRNQQARVTQDSIQAVCGDTLGEFWDYEHQVDLEAFSSSTFYSLLLTQSLSVTTRLGQLTTEVKELYQGVLGKLQLLHPRLILEERPGGGYERMRREVEREAARRKTLASQLRTLLDSQLQVLRQEQQAQQRVHSVFTAHVRQCTRLLSKVYNSNPPASEQHQQNWMQRLTALVEEMGELVSAECQRQGAWELLGDGPGAKLLCPDSGTVLNKDQIFGPDGSLRVCRALHCDPVTGLIRPDAHTHMMLSSCHASAVPPDYFLHPHTGRVMPIAGNVAFDPASSTLVFTTGSCAGDNRKWDSPLLPFIPYPTSFHSEQPLISTHLRGLRPGQRLQLGAPMADPDTGVPVPILAVTIHPETGLVYPLGGVQVCPITRLPQPIQIGYPMLEPRTGNVVLTVGVSLDPVTGAVLPVGGVLLAESFIEPLSGLMVRVRGANMRAGQLVPNAGGHQGLLDCKVLTAMFRVLDLLKPLSEEWGSEGNLQDLQPHPGSERGSGRQDHLLTAAKELQQARGRSLHGHLQLQTRLEMLLDWAEGLQRDGGSLGEMLLSGSDVGVTALLGMEYPDPMGSGLSVPVLGCHTDLVSGVTVPLAGTMEDPDGKGLVAIRYGSQTVDPVTGTLAPVVGARLDVSRKHILPVTASYWLTMADQTDGVQVEALQREVCVRNTYWQHQRQREEDILSDLDSALLQYLVRVTEVKSSQQLQWSGRQLREAAAELQESSQAEAQRRAAQHSHLALMLPPHVLHILTQGDEEEWDQQSVWQSELVSGLDKVDVCVEQLQQEQEKWTEGGDWATTLHAVDRELSQRELWEQCCSRQTELEAALVALHFVRHLCQLRADTAQAVLCGNFCRKALPLLERLNQLLEEKQSASFSPNTCNHHVSGLSIKPPYGLEIASRVWTASVPVVKGISTQSLREPVNVARTQDNGMQAGSAPTHNSQTHTACSGVQSQESRPVKESAQPTHISVPTVPEEEWTRLLELSPLFQLLKVVELQLRGWAGGAGLLRGELSDGGNSFVDILDAHWECEGELIPVDPSVLNPREFLVYQHGLFLMQTLHSLQLTPAISLQITASLPNNNYLNNAFRNSFFYQEAEEMLFVRRQRLQSVGGFSLLLLHCLAHVKVKDMSSDSSPAFQRLFFKVLQACLGELFNARLWGVCPSGKEVNLCAGYQHQQAPSGDSHGTLSDFHAASLLHRLHKPNPGLLSEDRRQRETALASRGSFEREELRGPRERRERADWRKTCSEPQLKKPSVV</sequence>
<dbReference type="PANTHER" id="PTHR47236:SF5">
    <property type="entry name" value="GENE, 32742-RELATED"/>
    <property type="match status" value="1"/>
</dbReference>
<evidence type="ECO:0000256" key="1">
    <source>
        <dbReference type="SAM" id="MobiDB-lite"/>
    </source>
</evidence>
<feature type="region of interest" description="Disordered" evidence="1">
    <location>
        <begin position="280"/>
        <end position="309"/>
    </location>
</feature>